<reference evidence="2" key="1">
    <citation type="journal article" date="2012" name="Nature">
        <title>The tomato genome sequence provides insights into fleshy fruit evolution.</title>
        <authorList>
            <consortium name="Tomato Genome Consortium"/>
        </authorList>
    </citation>
    <scope>NUCLEOTIDE SEQUENCE [LARGE SCALE GENOMIC DNA]</scope>
    <source>
        <strain evidence="2">cv. Heinz 1706</strain>
    </source>
</reference>
<reference evidence="2" key="2">
    <citation type="submission" date="2019-01" db="UniProtKB">
        <authorList>
            <consortium name="EnsemblPlants"/>
        </authorList>
    </citation>
    <scope>IDENTIFICATION</scope>
    <source>
        <strain evidence="2">cv. Heinz 1706</strain>
    </source>
</reference>
<name>A0A3Q7FJK8_SOLLC</name>
<dbReference type="Proteomes" id="UP000004994">
    <property type="component" value="Chromosome 3"/>
</dbReference>
<evidence type="ECO:0000256" key="1">
    <source>
        <dbReference type="SAM" id="MobiDB-lite"/>
    </source>
</evidence>
<dbReference type="CDD" id="cd09272">
    <property type="entry name" value="RNase_HI_RT_Ty1"/>
    <property type="match status" value="1"/>
</dbReference>
<protein>
    <recommendedName>
        <fullName evidence="4">Reverse transcriptase Ty1/copia-type domain-containing protein</fullName>
    </recommendedName>
</protein>
<feature type="compositionally biased region" description="Low complexity" evidence="1">
    <location>
        <begin position="110"/>
        <end position="124"/>
    </location>
</feature>
<dbReference type="EnsemblPlants" id="Solyc03g078495.1.1">
    <property type="protein sequence ID" value="Solyc03g078495.1.1"/>
    <property type="gene ID" value="Solyc03g078495.1"/>
</dbReference>
<proteinExistence type="predicted"/>
<feature type="region of interest" description="Disordered" evidence="1">
    <location>
        <begin position="110"/>
        <end position="137"/>
    </location>
</feature>
<sequence>MNHVHVGGNCIGHSNYVGSHLAHTGSSAGCSSGSKCSTPPLGPNFTIVPMIAPQQQSHLMKMLDHTSPGKSSAHMVDEPATSFPASDVPASNAPIVIVNPSLDPVISPSISCSSTSMSSDTTTSHEPNRRSGRSFKPPIRMKDFVLGSKDSSAHSCLYPISKDIKASLHSSFKIKDLGCLRYCLGIEFARSKKGIVMHQRKYALELISDLGLAGAKPVDFTHEVALRLVRYIKSSPGTGILLPSHNSNVFAAYSNADWAARPNTRRFVTGYIVKFGFSLISWKSKKQLTVSRSSAEPEYRILASIVAEIVWLTRLFKELGVLFAYPYISLSSRFFNVVKVNMYRSHSFSSNYKFI</sequence>
<dbReference type="PANTHER" id="PTHR11439">
    <property type="entry name" value="GAG-POL-RELATED RETROTRANSPOSON"/>
    <property type="match status" value="1"/>
</dbReference>
<evidence type="ECO:0000313" key="3">
    <source>
        <dbReference type="Proteomes" id="UP000004994"/>
    </source>
</evidence>
<dbReference type="Gramene" id="Solyc03g078495.1.1">
    <property type="protein sequence ID" value="Solyc03g078495.1.1"/>
    <property type="gene ID" value="Solyc03g078495.1"/>
</dbReference>
<evidence type="ECO:0000313" key="2">
    <source>
        <dbReference type="EnsemblPlants" id="Solyc03g078495.1.1"/>
    </source>
</evidence>
<dbReference type="STRING" id="4081.A0A3Q7FJK8"/>
<organism evidence="2">
    <name type="scientific">Solanum lycopersicum</name>
    <name type="common">Tomato</name>
    <name type="synonym">Lycopersicon esculentum</name>
    <dbReference type="NCBI Taxonomy" id="4081"/>
    <lineage>
        <taxon>Eukaryota</taxon>
        <taxon>Viridiplantae</taxon>
        <taxon>Streptophyta</taxon>
        <taxon>Embryophyta</taxon>
        <taxon>Tracheophyta</taxon>
        <taxon>Spermatophyta</taxon>
        <taxon>Magnoliopsida</taxon>
        <taxon>eudicotyledons</taxon>
        <taxon>Gunneridae</taxon>
        <taxon>Pentapetalae</taxon>
        <taxon>asterids</taxon>
        <taxon>lamiids</taxon>
        <taxon>Solanales</taxon>
        <taxon>Solanaceae</taxon>
        <taxon>Solanoideae</taxon>
        <taxon>Solaneae</taxon>
        <taxon>Solanum</taxon>
        <taxon>Solanum subgen. Lycopersicon</taxon>
    </lineage>
</organism>
<dbReference type="InParanoid" id="A0A3Q7FJK8"/>
<accession>A0A3Q7FJK8</accession>
<dbReference type="AlphaFoldDB" id="A0A3Q7FJK8"/>
<keyword evidence="3" id="KW-1185">Reference proteome</keyword>
<dbReference type="PANTHER" id="PTHR11439:SF472">
    <property type="entry name" value="REVERSE TRANSCRIPTASE TY1_COPIA-TYPE DOMAIN-CONTAINING PROTEIN"/>
    <property type="match status" value="1"/>
</dbReference>
<evidence type="ECO:0008006" key="4">
    <source>
        <dbReference type="Google" id="ProtNLM"/>
    </source>
</evidence>